<protein>
    <submittedName>
        <fullName evidence="1">Uncharacterized protein</fullName>
    </submittedName>
</protein>
<evidence type="ECO:0000313" key="1">
    <source>
        <dbReference type="EMBL" id="GBM77815.1"/>
    </source>
</evidence>
<proteinExistence type="predicted"/>
<gene>
    <name evidence="1" type="ORF">AVEN_201137_1</name>
</gene>
<name>A0A4Y2IJK1_ARAVE</name>
<organism evidence="1 2">
    <name type="scientific">Araneus ventricosus</name>
    <name type="common">Orbweaver spider</name>
    <name type="synonym">Epeira ventricosa</name>
    <dbReference type="NCBI Taxonomy" id="182803"/>
    <lineage>
        <taxon>Eukaryota</taxon>
        <taxon>Metazoa</taxon>
        <taxon>Ecdysozoa</taxon>
        <taxon>Arthropoda</taxon>
        <taxon>Chelicerata</taxon>
        <taxon>Arachnida</taxon>
        <taxon>Araneae</taxon>
        <taxon>Araneomorphae</taxon>
        <taxon>Entelegynae</taxon>
        <taxon>Araneoidea</taxon>
        <taxon>Araneidae</taxon>
        <taxon>Araneus</taxon>
    </lineage>
</organism>
<accession>A0A4Y2IJK1</accession>
<dbReference type="Proteomes" id="UP000499080">
    <property type="component" value="Unassembled WGS sequence"/>
</dbReference>
<keyword evidence="2" id="KW-1185">Reference proteome</keyword>
<dbReference type="EMBL" id="BGPR01002711">
    <property type="protein sequence ID" value="GBM77815.1"/>
    <property type="molecule type" value="Genomic_DNA"/>
</dbReference>
<reference evidence="1 2" key="1">
    <citation type="journal article" date="2019" name="Sci. Rep.">
        <title>Orb-weaving spider Araneus ventricosus genome elucidates the spidroin gene catalogue.</title>
        <authorList>
            <person name="Kono N."/>
            <person name="Nakamura H."/>
            <person name="Ohtoshi R."/>
            <person name="Moran D.A.P."/>
            <person name="Shinohara A."/>
            <person name="Yoshida Y."/>
            <person name="Fujiwara M."/>
            <person name="Mori M."/>
            <person name="Tomita M."/>
            <person name="Arakawa K."/>
        </authorList>
    </citation>
    <scope>NUCLEOTIDE SEQUENCE [LARGE SCALE GENOMIC DNA]</scope>
</reference>
<dbReference type="GO" id="GO:0003676">
    <property type="term" value="F:nucleic acid binding"/>
    <property type="evidence" value="ECO:0007669"/>
    <property type="project" value="InterPro"/>
</dbReference>
<evidence type="ECO:0000313" key="2">
    <source>
        <dbReference type="Proteomes" id="UP000499080"/>
    </source>
</evidence>
<dbReference type="InterPro" id="IPR036397">
    <property type="entry name" value="RNaseH_sf"/>
</dbReference>
<sequence>MLYAFPGPYNTTIELLMIENTLTGLASFVSNCIGRMHVYEYGGINNPYSIIHPVCQQRTVQFGGASLMHDNATPHASRVSTKWLQEHSSDFRHFHRSPKSPDINIIEDIWDALLHVVEKRSPPPRTSMDLLTALQDSWCEFPP</sequence>
<dbReference type="Gene3D" id="3.30.420.10">
    <property type="entry name" value="Ribonuclease H-like superfamily/Ribonuclease H"/>
    <property type="match status" value="1"/>
</dbReference>
<comment type="caution">
    <text evidence="1">The sequence shown here is derived from an EMBL/GenBank/DDBJ whole genome shotgun (WGS) entry which is preliminary data.</text>
</comment>
<dbReference type="AlphaFoldDB" id="A0A4Y2IJK1"/>